<keyword evidence="1" id="KW-0472">Membrane</keyword>
<feature type="transmembrane region" description="Helical" evidence="1">
    <location>
        <begin position="66"/>
        <end position="86"/>
    </location>
</feature>
<dbReference type="RefSeq" id="WP_289829000.1">
    <property type="nucleotide sequence ID" value="NZ_JAUEDK010000007.1"/>
</dbReference>
<dbReference type="InterPro" id="IPR047798">
    <property type="entry name" value="BPSS1780-like"/>
</dbReference>
<feature type="transmembrane region" description="Helical" evidence="1">
    <location>
        <begin position="40"/>
        <end position="59"/>
    </location>
</feature>
<comment type="caution">
    <text evidence="2">The sequence shown here is derived from an EMBL/GenBank/DDBJ whole genome shotgun (WGS) entry which is preliminary data.</text>
</comment>
<organism evidence="2 3">
    <name type="scientific">Crenobacter oryzisoli</name>
    <dbReference type="NCBI Taxonomy" id="3056844"/>
    <lineage>
        <taxon>Bacteria</taxon>
        <taxon>Pseudomonadati</taxon>
        <taxon>Pseudomonadota</taxon>
        <taxon>Betaproteobacteria</taxon>
        <taxon>Neisseriales</taxon>
        <taxon>Neisseriaceae</taxon>
        <taxon>Crenobacter</taxon>
    </lineage>
</organism>
<accession>A0ABT7XKX4</accession>
<name>A0ABT7XKX4_9NEIS</name>
<reference evidence="2" key="1">
    <citation type="submission" date="2023-06" db="EMBL/GenBank/DDBJ databases">
        <authorList>
            <person name="Zhang S."/>
        </authorList>
    </citation>
    <scope>NUCLEOTIDE SEQUENCE</scope>
    <source>
        <strain evidence="2">SG2303</strain>
    </source>
</reference>
<keyword evidence="1" id="KW-1133">Transmembrane helix</keyword>
<sequence length="247" mass="25827">MSLPDSVYPPPAGVTPRKVGASRGWRWIVEAFYLVRPQPLTWVLLALTFIVINLAMSLVPGIGQVLSFLLSPVFAGGFVLAAHKASQGGELELSDLFEGFRRALQPLFGVALFCIVLVAAALLVIGLVGSALGIGAKVAADSASAGFGFSIVLFVLAVVLGFAIGAATWFAPPLVTLSGQGAWAAVKAGVRGGLLNWPAMLVCGVMMTVLFGLALLPLGLGLLLWFPVMYVTGYTAWRDVFGEPLPS</sequence>
<keyword evidence="1" id="KW-0812">Transmembrane</keyword>
<evidence type="ECO:0000313" key="3">
    <source>
        <dbReference type="Proteomes" id="UP001168540"/>
    </source>
</evidence>
<feature type="transmembrane region" description="Helical" evidence="1">
    <location>
        <begin position="146"/>
        <end position="171"/>
    </location>
</feature>
<proteinExistence type="predicted"/>
<dbReference type="NCBIfam" id="NF041043">
    <property type="entry name" value="BPSS1780_fam"/>
    <property type="match status" value="1"/>
</dbReference>
<dbReference type="Proteomes" id="UP001168540">
    <property type="component" value="Unassembled WGS sequence"/>
</dbReference>
<evidence type="ECO:0000313" key="2">
    <source>
        <dbReference type="EMBL" id="MDN0074430.1"/>
    </source>
</evidence>
<gene>
    <name evidence="2" type="ORF">QU481_05915</name>
</gene>
<evidence type="ECO:0000256" key="1">
    <source>
        <dbReference type="SAM" id="Phobius"/>
    </source>
</evidence>
<dbReference type="EMBL" id="JAUEDK010000007">
    <property type="protein sequence ID" value="MDN0074430.1"/>
    <property type="molecule type" value="Genomic_DNA"/>
</dbReference>
<keyword evidence="3" id="KW-1185">Reference proteome</keyword>
<feature type="transmembrane region" description="Helical" evidence="1">
    <location>
        <begin position="199"/>
        <end position="226"/>
    </location>
</feature>
<protein>
    <submittedName>
        <fullName evidence="2">BPSS1780 family membrane protein</fullName>
    </submittedName>
</protein>
<feature type="transmembrane region" description="Helical" evidence="1">
    <location>
        <begin position="106"/>
        <end position="134"/>
    </location>
</feature>